<protein>
    <submittedName>
        <fullName evidence="6">Uncharacterized protein</fullName>
    </submittedName>
</protein>
<comment type="caution">
    <text evidence="6">The sequence shown here is derived from an EMBL/GenBank/DDBJ whole genome shotgun (WGS) entry which is preliminary data.</text>
</comment>
<name>A0A368FMX3_ANCCA</name>
<evidence type="ECO:0000313" key="6">
    <source>
        <dbReference type="EMBL" id="RCN33584.1"/>
    </source>
</evidence>
<evidence type="ECO:0000313" key="7">
    <source>
        <dbReference type="Proteomes" id="UP000252519"/>
    </source>
</evidence>
<dbReference type="PANTHER" id="PTHR12972:SF0">
    <property type="entry name" value="PROTEIN DOWNSTREAM NEIGHBOR OF SON"/>
    <property type="match status" value="1"/>
</dbReference>
<keyword evidence="2" id="KW-0217">Developmental protein</keyword>
<evidence type="ECO:0000256" key="4">
    <source>
        <dbReference type="ARBA" id="ARBA00025806"/>
    </source>
</evidence>
<comment type="subcellular location">
    <subcellularLocation>
        <location evidence="1">Nucleus</location>
    </subcellularLocation>
</comment>
<proteinExistence type="inferred from homology"/>
<gene>
    <name evidence="6" type="ORF">ANCCAN_20584</name>
</gene>
<dbReference type="PANTHER" id="PTHR12972">
    <property type="entry name" value="DOWNSTREAM NEIGHBOR OF SON"/>
    <property type="match status" value="1"/>
</dbReference>
<reference evidence="6 7" key="1">
    <citation type="submission" date="2014-10" db="EMBL/GenBank/DDBJ databases">
        <title>Draft genome of the hookworm Ancylostoma caninum.</title>
        <authorList>
            <person name="Mitreva M."/>
        </authorList>
    </citation>
    <scope>NUCLEOTIDE SEQUENCE [LARGE SCALE GENOMIC DNA]</scope>
    <source>
        <strain evidence="6 7">Baltimore</strain>
    </source>
</reference>
<dbReference type="GO" id="GO:0005634">
    <property type="term" value="C:nucleus"/>
    <property type="evidence" value="ECO:0007669"/>
    <property type="project" value="UniProtKB-SubCell"/>
</dbReference>
<keyword evidence="7" id="KW-1185">Reference proteome</keyword>
<evidence type="ECO:0000256" key="3">
    <source>
        <dbReference type="ARBA" id="ARBA00023242"/>
    </source>
</evidence>
<feature type="compositionally biased region" description="Basic and acidic residues" evidence="5">
    <location>
        <begin position="456"/>
        <end position="469"/>
    </location>
</feature>
<feature type="region of interest" description="Disordered" evidence="5">
    <location>
        <begin position="431"/>
        <end position="470"/>
    </location>
</feature>
<dbReference type="InterPro" id="IPR024861">
    <property type="entry name" value="Donson"/>
</dbReference>
<organism evidence="6 7">
    <name type="scientific">Ancylostoma caninum</name>
    <name type="common">Dog hookworm</name>
    <dbReference type="NCBI Taxonomy" id="29170"/>
    <lineage>
        <taxon>Eukaryota</taxon>
        <taxon>Metazoa</taxon>
        <taxon>Ecdysozoa</taxon>
        <taxon>Nematoda</taxon>
        <taxon>Chromadorea</taxon>
        <taxon>Rhabditida</taxon>
        <taxon>Rhabditina</taxon>
        <taxon>Rhabditomorpha</taxon>
        <taxon>Strongyloidea</taxon>
        <taxon>Ancylostomatidae</taxon>
        <taxon>Ancylostomatinae</taxon>
        <taxon>Ancylostoma</taxon>
    </lineage>
</organism>
<evidence type="ECO:0000256" key="2">
    <source>
        <dbReference type="ARBA" id="ARBA00022473"/>
    </source>
</evidence>
<dbReference type="AlphaFoldDB" id="A0A368FMX3"/>
<dbReference type="OrthoDB" id="534063at2759"/>
<sequence length="641" mass="71575">MEAGTASRSPSWKNPRERLKNHLRRTNSNRSLTAPLDNAKKSLDAHIGSQEVIPSSISLVRSNPFKRSSPIKKRRKRGYEEHVSFELSTAWDDSNANDPFSNERVLRSSKFRSSRDRSNVMSSDSSFKESFATDFSDIFIGDASNSTEEDHSNCSEKIPLDLRLGVAVVRMTGQQRQEGLRCFMNTVAVQFNASSELEIPSDVSAIALLESACLFWQFPCFSWLPTYPRADTLVNASALNKHSTPSMPENCLEAVDMQWTECFDQLFLSWKKGDRRSFYMACSSFTVLFTKLSCDDGLMATEDSSSCFQTCGGLRHVVIVTPSTLGFRQYLKSEGVEYEVIRKKAQSSSKVLISFKLPCDEDSLSKLDWSGVTESQPPLFSYGVEYEVIRKKTQSSSKVLTSFKLPCDEDSLSKLDWSGVTESQPPLFSYDIGLKSSPNESHNKENTSDLGLSEESPGKADISGDHEWLENIGMSPRKSAKLRRYKSTGSASNLASEASLNRPDLDDVAAVLGSQVQTLYNLLQSSRVCRSIAGPHANIPPTLISSSPFLHAQLQNLKKSSQVIRKKQSEYVLELDGGPIMPHTIPLVAEFIRRSGVCSEEPVTIRVNDRSVCNGINDVDSELSDWNEIRVDKEKIFWEKT</sequence>
<evidence type="ECO:0000256" key="5">
    <source>
        <dbReference type="SAM" id="MobiDB-lite"/>
    </source>
</evidence>
<dbReference type="Proteomes" id="UP000252519">
    <property type="component" value="Unassembled WGS sequence"/>
</dbReference>
<dbReference type="STRING" id="29170.A0A368FMX3"/>
<keyword evidence="3" id="KW-0539">Nucleus</keyword>
<dbReference type="EMBL" id="JOJR01000895">
    <property type="protein sequence ID" value="RCN33584.1"/>
    <property type="molecule type" value="Genomic_DNA"/>
</dbReference>
<dbReference type="GO" id="GO:0033260">
    <property type="term" value="P:nuclear DNA replication"/>
    <property type="evidence" value="ECO:0007669"/>
    <property type="project" value="TreeGrafter"/>
</dbReference>
<comment type="similarity">
    <text evidence="4">Belongs to the DONSON family.</text>
</comment>
<accession>A0A368FMX3</accession>
<evidence type="ECO:0000256" key="1">
    <source>
        <dbReference type="ARBA" id="ARBA00004123"/>
    </source>
</evidence>